<dbReference type="KEGG" id="ial:IALB_1074"/>
<dbReference type="GO" id="GO:0006520">
    <property type="term" value="P:amino acid metabolic process"/>
    <property type="evidence" value="ECO:0007669"/>
    <property type="project" value="InterPro"/>
</dbReference>
<dbReference type="InterPro" id="IPR004838">
    <property type="entry name" value="NHTrfase_class1_PyrdxlP-BS"/>
</dbReference>
<comment type="cofactor">
    <cofactor evidence="1 6">
        <name>pyridoxal 5'-phosphate</name>
        <dbReference type="ChEBI" id="CHEBI:597326"/>
    </cofactor>
</comment>
<dbReference type="PATRIC" id="fig|945713.3.peg.1079"/>
<accession>I0AIH8</accession>
<keyword evidence="9" id="KW-1185">Reference proteome</keyword>
<dbReference type="InterPro" id="IPR004839">
    <property type="entry name" value="Aminotransferase_I/II_large"/>
</dbReference>
<evidence type="ECO:0000313" key="8">
    <source>
        <dbReference type="EMBL" id="AFH48785.1"/>
    </source>
</evidence>
<gene>
    <name evidence="8" type="primary">aspB</name>
    <name evidence="8" type="ordered locus">IALB_1074</name>
</gene>
<dbReference type="GO" id="GO:0030170">
    <property type="term" value="F:pyridoxal phosphate binding"/>
    <property type="evidence" value="ECO:0007669"/>
    <property type="project" value="InterPro"/>
</dbReference>
<dbReference type="PRINTS" id="PR00753">
    <property type="entry name" value="ACCSYNTHASE"/>
</dbReference>
<evidence type="ECO:0000313" key="9">
    <source>
        <dbReference type="Proteomes" id="UP000007394"/>
    </source>
</evidence>
<organism evidence="8 9">
    <name type="scientific">Ignavibacterium album (strain DSM 19864 / JCM 16511 / NBRC 101810 / Mat9-16)</name>
    <dbReference type="NCBI Taxonomy" id="945713"/>
    <lineage>
        <taxon>Bacteria</taxon>
        <taxon>Pseudomonadati</taxon>
        <taxon>Ignavibacteriota</taxon>
        <taxon>Ignavibacteria</taxon>
        <taxon>Ignavibacteriales</taxon>
        <taxon>Ignavibacteriaceae</taxon>
        <taxon>Ignavibacterium</taxon>
    </lineage>
</organism>
<sequence length="396" mass="44172">MIADRVKNMDASPTMMVAAEAKKLKSQGVNIIDLSVGEPDFHTPNPIKDAGKIAIDENRTRYTLNQGTVELRTAIAAKLKRDNHLDYNINEIIVSNGAKQSVFNAILATVNPGDEVIIPAPYWVSYPAMVHLADGVSVIIDTDEKNGFKVTGEQLRKAVTPKTKIFILCNPSNPTGSAYTKDELQEIAEVALENNFYVLSDEIYEKMVYDDFNFVSFPSLHPDLKKKTILVNGVSKTYAMTGWRIGYAAGPESVINGINKIQSHTTSHASSISQSAAIEAVAGPQYIIDEMLIEFRKRREYIYNELTSINGVSCYKPEGAFYLFPNISTFFNRHTETLRIESSFDFVMFLLHEAHIAVVPGSAFGKEGYIRLSYATSMDHLKEAVYRLKKTLNHLI</sequence>
<keyword evidence="4 6" id="KW-0808">Transferase</keyword>
<dbReference type="PANTHER" id="PTHR46383">
    <property type="entry name" value="ASPARTATE AMINOTRANSFERASE"/>
    <property type="match status" value="1"/>
</dbReference>
<evidence type="ECO:0000259" key="7">
    <source>
        <dbReference type="Pfam" id="PF00155"/>
    </source>
</evidence>
<proteinExistence type="inferred from homology"/>
<evidence type="ECO:0000256" key="4">
    <source>
        <dbReference type="ARBA" id="ARBA00022679"/>
    </source>
</evidence>
<dbReference type="RefSeq" id="WP_014559940.1">
    <property type="nucleotide sequence ID" value="NC_017464.1"/>
</dbReference>
<reference evidence="8 9" key="1">
    <citation type="journal article" date="2012" name="Front. Microbiol.">
        <title>Complete genome of Ignavibacterium album, a metabolically versatile, flagellated, facultative anaerobe from the phylum Chlorobi.</title>
        <authorList>
            <person name="Liu Z."/>
            <person name="Frigaard N.-U."/>
            <person name="Vogl K."/>
            <person name="Iino T."/>
            <person name="Ohkuma M."/>
            <person name="Overmann J."/>
            <person name="Bryant D.A."/>
        </authorList>
    </citation>
    <scope>NUCLEOTIDE SEQUENCE [LARGE SCALE GENOMIC DNA]</scope>
    <source>
        <strain evidence="9">DSM 19864 / JCM 16511 / NBRC 101810 / Mat9-16</strain>
    </source>
</reference>
<dbReference type="AlphaFoldDB" id="I0AIH8"/>
<dbReference type="PROSITE" id="PS00105">
    <property type="entry name" value="AA_TRANSFER_CLASS_1"/>
    <property type="match status" value="1"/>
</dbReference>
<evidence type="ECO:0000256" key="1">
    <source>
        <dbReference type="ARBA" id="ARBA00001933"/>
    </source>
</evidence>
<dbReference type="CDD" id="cd00609">
    <property type="entry name" value="AAT_like"/>
    <property type="match status" value="1"/>
</dbReference>
<dbReference type="EC" id="2.6.1.-" evidence="6"/>
<dbReference type="GO" id="GO:0008483">
    <property type="term" value="F:transaminase activity"/>
    <property type="evidence" value="ECO:0007669"/>
    <property type="project" value="UniProtKB-KW"/>
</dbReference>
<dbReference type="HOGENOM" id="CLU_017584_4_3_10"/>
<dbReference type="PANTHER" id="PTHR46383:SF1">
    <property type="entry name" value="ASPARTATE AMINOTRANSFERASE"/>
    <property type="match status" value="1"/>
</dbReference>
<dbReference type="SUPFAM" id="SSF53383">
    <property type="entry name" value="PLP-dependent transferases"/>
    <property type="match status" value="1"/>
</dbReference>
<evidence type="ECO:0000256" key="2">
    <source>
        <dbReference type="ARBA" id="ARBA00007441"/>
    </source>
</evidence>
<evidence type="ECO:0000256" key="5">
    <source>
        <dbReference type="ARBA" id="ARBA00022898"/>
    </source>
</evidence>
<protein>
    <recommendedName>
        <fullName evidence="6">Aminotransferase</fullName>
        <ecNumber evidence="6">2.6.1.-</ecNumber>
    </recommendedName>
</protein>
<name>I0AIH8_IGNAJ</name>
<feature type="domain" description="Aminotransferase class I/classII large" evidence="7">
    <location>
        <begin position="30"/>
        <end position="388"/>
    </location>
</feature>
<dbReference type="InterPro" id="IPR050596">
    <property type="entry name" value="AspAT/PAT-like"/>
</dbReference>
<evidence type="ECO:0000256" key="3">
    <source>
        <dbReference type="ARBA" id="ARBA00022576"/>
    </source>
</evidence>
<comment type="similarity">
    <text evidence="2 6">Belongs to the class-I pyridoxal-phosphate-dependent aminotransferase family.</text>
</comment>
<dbReference type="Pfam" id="PF00155">
    <property type="entry name" value="Aminotran_1_2"/>
    <property type="match status" value="1"/>
</dbReference>
<dbReference type="eggNOG" id="COG0436">
    <property type="taxonomic scope" value="Bacteria"/>
</dbReference>
<keyword evidence="5" id="KW-0663">Pyridoxal phosphate</keyword>
<dbReference type="FunFam" id="3.40.640.10:FF:000033">
    <property type="entry name" value="Aspartate aminotransferase"/>
    <property type="match status" value="1"/>
</dbReference>
<dbReference type="Proteomes" id="UP000007394">
    <property type="component" value="Chromosome"/>
</dbReference>
<dbReference type="InterPro" id="IPR015424">
    <property type="entry name" value="PyrdxlP-dep_Trfase"/>
</dbReference>
<dbReference type="InterPro" id="IPR015422">
    <property type="entry name" value="PyrdxlP-dep_Trfase_small"/>
</dbReference>
<keyword evidence="3 6" id="KW-0032">Aminotransferase</keyword>
<dbReference type="InterPro" id="IPR015421">
    <property type="entry name" value="PyrdxlP-dep_Trfase_major"/>
</dbReference>
<dbReference type="Gene3D" id="3.40.640.10">
    <property type="entry name" value="Type I PLP-dependent aspartate aminotransferase-like (Major domain)"/>
    <property type="match status" value="1"/>
</dbReference>
<evidence type="ECO:0000256" key="6">
    <source>
        <dbReference type="RuleBase" id="RU000481"/>
    </source>
</evidence>
<dbReference type="Gene3D" id="3.90.1150.10">
    <property type="entry name" value="Aspartate Aminotransferase, domain 1"/>
    <property type="match status" value="1"/>
</dbReference>
<dbReference type="EMBL" id="CP003418">
    <property type="protein sequence ID" value="AFH48785.1"/>
    <property type="molecule type" value="Genomic_DNA"/>
</dbReference>
<dbReference type="STRING" id="945713.IALB_1074"/>